<comment type="catalytic activity">
    <reaction evidence="6 8">
        <text>hydrogencarbonate + H(+) = CO2 + H2O</text>
        <dbReference type="Rhea" id="RHEA:10748"/>
        <dbReference type="ChEBI" id="CHEBI:15377"/>
        <dbReference type="ChEBI" id="CHEBI:15378"/>
        <dbReference type="ChEBI" id="CHEBI:16526"/>
        <dbReference type="ChEBI" id="CHEBI:17544"/>
        <dbReference type="EC" id="4.2.1.1"/>
    </reaction>
</comment>
<sequence length="277" mass="31511">MKAGAIARLLSHCLHRPQLLPQSTISAQQKYTTKMLAASTEQFSTSPISHDAHAHNHNHSHDNHHYGFEVEEEKNPFALTKESTLRDYLYNNKLWVEKMNDHKPHLFEMNGKGQSPHTLWIGCSDSRYNENVLNVSPGEVFTFKNIANMISVDDLTTKSTLEFSINVLKVKKIIVCGHTDCGGIWNSLSYKDLGPDNSHLMTYLKKIDDLRDEKLEHLNTISSLPLKAKRLAEYNVMKQLDILKKQKVVINALNKGDIELWGLIYNVDSGYLEVVEA</sequence>
<dbReference type="Gene3D" id="3.40.1050.10">
    <property type="entry name" value="Carbonic anhydrase"/>
    <property type="match status" value="1"/>
</dbReference>
<feature type="binding site" evidence="7">
    <location>
        <position position="178"/>
    </location>
    <ligand>
        <name>Zn(2+)</name>
        <dbReference type="ChEBI" id="CHEBI:29105"/>
    </ligand>
</feature>
<dbReference type="PhylomeDB" id="A0A061ATE9"/>
<keyword evidence="5 8" id="KW-0456">Lyase</keyword>
<dbReference type="OrthoDB" id="10248475at2759"/>
<feature type="binding site" evidence="7">
    <location>
        <position position="125"/>
    </location>
    <ligand>
        <name>Zn(2+)</name>
        <dbReference type="ChEBI" id="CHEBI:29105"/>
    </ligand>
</feature>
<protein>
    <recommendedName>
        <fullName evidence="2 8">Carbonic anhydrase</fullName>
        <ecNumber evidence="2 8">4.2.1.1</ecNumber>
    </recommendedName>
    <alternativeName>
        <fullName evidence="8">Carbonate dehydratase</fullName>
    </alternativeName>
</protein>
<dbReference type="GO" id="GO:0034599">
    <property type="term" value="P:cellular response to oxidative stress"/>
    <property type="evidence" value="ECO:0007669"/>
    <property type="project" value="TreeGrafter"/>
</dbReference>
<dbReference type="GO" id="GO:0008270">
    <property type="term" value="F:zinc ion binding"/>
    <property type="evidence" value="ECO:0007669"/>
    <property type="project" value="UniProtKB-UniRule"/>
</dbReference>
<keyword evidence="4 7" id="KW-0862">Zinc</keyword>
<dbReference type="GO" id="GO:0005737">
    <property type="term" value="C:cytoplasm"/>
    <property type="evidence" value="ECO:0007669"/>
    <property type="project" value="TreeGrafter"/>
</dbReference>
<dbReference type="PANTHER" id="PTHR11002:SF76">
    <property type="entry name" value="CARBONIC ANHYDRASE"/>
    <property type="match status" value="1"/>
</dbReference>
<dbReference type="SUPFAM" id="SSF53056">
    <property type="entry name" value="beta-carbonic anhydrase, cab"/>
    <property type="match status" value="1"/>
</dbReference>
<evidence type="ECO:0000256" key="7">
    <source>
        <dbReference type="PIRSR" id="PIRSR601765-1"/>
    </source>
</evidence>
<organism evidence="9">
    <name type="scientific">Cyberlindnera fabianii</name>
    <name type="common">Yeast</name>
    <name type="synonym">Hansenula fabianii</name>
    <dbReference type="NCBI Taxonomy" id="36022"/>
    <lineage>
        <taxon>Eukaryota</taxon>
        <taxon>Fungi</taxon>
        <taxon>Dikarya</taxon>
        <taxon>Ascomycota</taxon>
        <taxon>Saccharomycotina</taxon>
        <taxon>Saccharomycetes</taxon>
        <taxon>Phaffomycetales</taxon>
        <taxon>Phaffomycetaceae</taxon>
        <taxon>Cyberlindnera</taxon>
    </lineage>
</organism>
<evidence type="ECO:0000256" key="1">
    <source>
        <dbReference type="ARBA" id="ARBA00006217"/>
    </source>
</evidence>
<dbReference type="GO" id="GO:0004089">
    <property type="term" value="F:carbonate dehydratase activity"/>
    <property type="evidence" value="ECO:0007669"/>
    <property type="project" value="UniProtKB-UniRule"/>
</dbReference>
<dbReference type="InterPro" id="IPR001765">
    <property type="entry name" value="Carbonic_anhydrase"/>
</dbReference>
<comment type="cofactor">
    <cofactor evidence="7">
        <name>Zn(2+)</name>
        <dbReference type="ChEBI" id="CHEBI:29105"/>
    </cofactor>
    <text evidence="7">Binds 1 zinc ion per subunit.</text>
</comment>
<reference evidence="9" key="1">
    <citation type="journal article" date="2014" name="Genome Announc.">
        <title>Genome sequence of the yeast Cyberlindnera fabianii (Hansenula fabianii).</title>
        <authorList>
            <person name="Freel K.C."/>
            <person name="Sarilar V."/>
            <person name="Neuveglise C."/>
            <person name="Devillers H."/>
            <person name="Friedrich A."/>
            <person name="Schacherer J."/>
        </authorList>
    </citation>
    <scope>NUCLEOTIDE SEQUENCE</scope>
    <source>
        <strain evidence="9">YJS4271</strain>
    </source>
</reference>
<dbReference type="GO" id="GO:0071244">
    <property type="term" value="P:cellular response to carbon dioxide"/>
    <property type="evidence" value="ECO:0007669"/>
    <property type="project" value="TreeGrafter"/>
</dbReference>
<evidence type="ECO:0000256" key="2">
    <source>
        <dbReference type="ARBA" id="ARBA00012925"/>
    </source>
</evidence>
<dbReference type="Pfam" id="PF00484">
    <property type="entry name" value="Pro_CA"/>
    <property type="match status" value="1"/>
</dbReference>
<evidence type="ECO:0000256" key="5">
    <source>
        <dbReference type="ARBA" id="ARBA00023239"/>
    </source>
</evidence>
<dbReference type="AlphaFoldDB" id="A0A061ATE9"/>
<evidence type="ECO:0000256" key="3">
    <source>
        <dbReference type="ARBA" id="ARBA00022723"/>
    </source>
</evidence>
<feature type="binding site" evidence="7">
    <location>
        <position position="181"/>
    </location>
    <ligand>
        <name>Zn(2+)</name>
        <dbReference type="ChEBI" id="CHEBI:29105"/>
    </ligand>
</feature>
<comment type="function">
    <text evidence="8">Reversible hydration of carbon dioxide.</text>
</comment>
<feature type="binding site" evidence="7">
    <location>
        <position position="123"/>
    </location>
    <ligand>
        <name>Zn(2+)</name>
        <dbReference type="ChEBI" id="CHEBI:29105"/>
    </ligand>
</feature>
<dbReference type="VEuPathDB" id="FungiDB:BON22_0155"/>
<dbReference type="EC" id="4.2.1.1" evidence="2 8"/>
<dbReference type="EMBL" id="LK052887">
    <property type="protein sequence ID" value="CDR38654.1"/>
    <property type="molecule type" value="Genomic_DNA"/>
</dbReference>
<dbReference type="InterPro" id="IPR036874">
    <property type="entry name" value="Carbonic_anhydrase_sf"/>
</dbReference>
<accession>A0A061ATE9</accession>
<name>A0A061ATE9_CYBFA</name>
<evidence type="ECO:0000256" key="4">
    <source>
        <dbReference type="ARBA" id="ARBA00022833"/>
    </source>
</evidence>
<gene>
    <name evidence="9" type="ORF">CYFA0S_02e04148g</name>
</gene>
<evidence type="ECO:0000256" key="8">
    <source>
        <dbReference type="RuleBase" id="RU003956"/>
    </source>
</evidence>
<dbReference type="PANTHER" id="PTHR11002">
    <property type="entry name" value="CARBONIC ANHYDRASE"/>
    <property type="match status" value="1"/>
</dbReference>
<evidence type="ECO:0000313" key="9">
    <source>
        <dbReference type="EMBL" id="CDR38654.1"/>
    </source>
</evidence>
<dbReference type="CDD" id="cd00883">
    <property type="entry name" value="beta_CA_cladeA"/>
    <property type="match status" value="1"/>
</dbReference>
<comment type="similarity">
    <text evidence="1 8">Belongs to the beta-class carbonic anhydrase family.</text>
</comment>
<keyword evidence="3 7" id="KW-0479">Metal-binding</keyword>
<proteinExistence type="inferred from homology"/>
<evidence type="ECO:0000256" key="6">
    <source>
        <dbReference type="ARBA" id="ARBA00048348"/>
    </source>
</evidence>
<dbReference type="SMART" id="SM00947">
    <property type="entry name" value="Pro_CA"/>
    <property type="match status" value="1"/>
</dbReference>